<gene>
    <name evidence="2" type="ordered locus">Mflv_3432</name>
</gene>
<dbReference type="AlphaFoldDB" id="A4TA55"/>
<accession>A4TA55</accession>
<proteinExistence type="predicted"/>
<evidence type="ECO:0000313" key="2">
    <source>
        <dbReference type="EMBL" id="ABP45908.1"/>
    </source>
</evidence>
<reference evidence="2" key="1">
    <citation type="submission" date="2007-04" db="EMBL/GenBank/DDBJ databases">
        <authorList>
            <consortium name="US DOE Joint Genome Institute"/>
            <person name="Copeland A."/>
            <person name="Lucas S."/>
            <person name="Lapidus A."/>
            <person name="Barry K."/>
            <person name="Detter J.C."/>
            <person name="Glavina del Rio T."/>
            <person name="Hammon N."/>
            <person name="Israni S."/>
            <person name="Dalin E."/>
            <person name="Tice H."/>
            <person name="Pitluck S."/>
            <person name="Chain P."/>
            <person name="Malfatti S."/>
            <person name="Shin M."/>
            <person name="Vergez L."/>
            <person name="Schmutz J."/>
            <person name="Larimer F."/>
            <person name="Land M."/>
            <person name="Hauser L."/>
            <person name="Kyrpides N."/>
            <person name="Mikhailova N."/>
            <person name="Miller C."/>
            <person name="Richardson P."/>
        </authorList>
    </citation>
    <scope>NUCLEOTIDE SEQUENCE</scope>
    <source>
        <strain evidence="2">PYR-GCK</strain>
    </source>
</reference>
<evidence type="ECO:0008006" key="3">
    <source>
        <dbReference type="Google" id="ProtNLM"/>
    </source>
</evidence>
<dbReference type="eggNOG" id="ENOG50341FE">
    <property type="taxonomic scope" value="Bacteria"/>
</dbReference>
<dbReference type="OrthoDB" id="4773538at2"/>
<organism evidence="2">
    <name type="scientific">Mycolicibacterium gilvum (strain PYR-GCK)</name>
    <name type="common">Mycobacterium gilvum (strain PYR-GCK)</name>
    <dbReference type="NCBI Taxonomy" id="350054"/>
    <lineage>
        <taxon>Bacteria</taxon>
        <taxon>Bacillati</taxon>
        <taxon>Actinomycetota</taxon>
        <taxon>Actinomycetes</taxon>
        <taxon>Mycobacteriales</taxon>
        <taxon>Mycobacteriaceae</taxon>
        <taxon>Mycolicibacterium</taxon>
    </lineage>
</organism>
<dbReference type="HOGENOM" id="CLU_156536_0_0_11"/>
<sequence length="143" mass="15441">MSNSNGPFGFDPEDLDRMVREAGEGLRDALEGLGRFVNTPGERTGWSVLFDEFSRGTRPRTRPETTGEAGDGVWAIFTVDGEGGARIEQVYPTELDALRANKDNTDPTRRVRFLPYGIAVSVLDSGPDSNPDAGVAGSPDQHS</sequence>
<feature type="region of interest" description="Disordered" evidence="1">
    <location>
        <begin position="123"/>
        <end position="143"/>
    </location>
</feature>
<dbReference type="EMBL" id="CP000656">
    <property type="protein sequence ID" value="ABP45908.1"/>
    <property type="molecule type" value="Genomic_DNA"/>
</dbReference>
<dbReference type="KEGG" id="mgi:Mflv_3432"/>
<dbReference type="STRING" id="350054.Mflv_3432"/>
<evidence type="ECO:0000256" key="1">
    <source>
        <dbReference type="SAM" id="MobiDB-lite"/>
    </source>
</evidence>
<name>A4TA55_MYCGI</name>
<reference evidence="2" key="2">
    <citation type="journal article" date="2013" name="PLoS ONE">
        <title>A Gene Expression Study of the Activities of Aromatic Ring-Cleavage Dioxygenases in Mycobacterium gilvum PYR-GCK to Changes in Salinity and pH during Pyrene Degradation.</title>
        <authorList>
            <person name="Badejo A.C."/>
            <person name="Badejo A.O."/>
            <person name="Shin K.H."/>
            <person name="Chai Y.G."/>
        </authorList>
    </citation>
    <scope>NUCLEOTIDE SEQUENCE [LARGE SCALE GENOMIC DNA]</scope>
    <source>
        <strain evidence="2">PYR-GCK</strain>
    </source>
</reference>
<protein>
    <recommendedName>
        <fullName evidence="3">Transmembrane protein</fullName>
    </recommendedName>
</protein>